<dbReference type="InterPro" id="IPR013022">
    <property type="entry name" value="Xyl_isomerase-like_TIM-brl"/>
</dbReference>
<organism evidence="2 3">
    <name type="scientific">Lysinibacillus telephonicus</name>
    <dbReference type="NCBI Taxonomy" id="1714840"/>
    <lineage>
        <taxon>Bacteria</taxon>
        <taxon>Bacillati</taxon>
        <taxon>Bacillota</taxon>
        <taxon>Bacilli</taxon>
        <taxon>Bacillales</taxon>
        <taxon>Bacillaceae</taxon>
        <taxon>Lysinibacillus</taxon>
    </lineage>
</organism>
<evidence type="ECO:0000313" key="3">
    <source>
        <dbReference type="Proteomes" id="UP000276349"/>
    </source>
</evidence>
<protein>
    <submittedName>
        <fullName evidence="2">Sugar phosphate isomerase/epimerase</fullName>
    </submittedName>
</protein>
<dbReference type="PANTHER" id="PTHR12110">
    <property type="entry name" value="HYDROXYPYRUVATE ISOMERASE"/>
    <property type="match status" value="1"/>
</dbReference>
<dbReference type="EMBL" id="RXNR01000029">
    <property type="protein sequence ID" value="RTQ92659.1"/>
    <property type="molecule type" value="Genomic_DNA"/>
</dbReference>
<name>A0A3S0JP88_9BACI</name>
<gene>
    <name evidence="2" type="ORF">EKG35_11480</name>
</gene>
<dbReference type="GO" id="GO:0016853">
    <property type="term" value="F:isomerase activity"/>
    <property type="evidence" value="ECO:0007669"/>
    <property type="project" value="UniProtKB-KW"/>
</dbReference>
<accession>A0A3S0JP88</accession>
<feature type="domain" description="Xylose isomerase-like TIM barrel" evidence="1">
    <location>
        <begin position="85"/>
        <end position="268"/>
    </location>
</feature>
<dbReference type="Proteomes" id="UP000276349">
    <property type="component" value="Unassembled WGS sequence"/>
</dbReference>
<evidence type="ECO:0000313" key="2">
    <source>
        <dbReference type="EMBL" id="RTQ92659.1"/>
    </source>
</evidence>
<dbReference type="InterPro" id="IPR050312">
    <property type="entry name" value="IolE/XylAMocC-like"/>
</dbReference>
<dbReference type="SUPFAM" id="SSF51658">
    <property type="entry name" value="Xylose isomerase-like"/>
    <property type="match status" value="1"/>
</dbReference>
<dbReference type="Pfam" id="PF01261">
    <property type="entry name" value="AP_endonuc_2"/>
    <property type="match status" value="1"/>
</dbReference>
<dbReference type="PANTHER" id="PTHR12110:SF52">
    <property type="entry name" value="XYLOSE ISOMERASE"/>
    <property type="match status" value="1"/>
</dbReference>
<dbReference type="InterPro" id="IPR036237">
    <property type="entry name" value="Xyl_isomerase-like_sf"/>
</dbReference>
<keyword evidence="2" id="KW-0413">Isomerase</keyword>
<sequence length="282" mass="32815">MRGSKMKIGLSTYSFYWHSLSNDFNFQNIFTLLEETNRYGIHLFQICDYVPLESYTDNELEQIAVKAEELNIELEVGTKGIEKNRLEKFLYICEKLNSKTLRTMLNSADFVPTIEEAIVLLQEVMPMYEEKGITIALETYEQRKTADLVHIAETVSSSNLGICLDPANCIANLEYPNEVLLLAAPFIKNLHLKDFKFERKEGWVGFSLIGTPFGKGLLDTKHLVRTLRQHHVNTNAIVEFWLPFSNSIEETVSLEKQWIRESLDFIKENLIEQWRNYDEQFN</sequence>
<dbReference type="AlphaFoldDB" id="A0A3S0JP88"/>
<reference evidence="2 3" key="1">
    <citation type="submission" date="2018-12" db="EMBL/GenBank/DDBJ databases">
        <authorList>
            <person name="Yu L."/>
        </authorList>
    </citation>
    <scope>NUCLEOTIDE SEQUENCE [LARGE SCALE GENOMIC DNA]</scope>
    <source>
        <strain evidence="2 3">S5H2222</strain>
    </source>
</reference>
<dbReference type="OrthoDB" id="256906at2"/>
<dbReference type="Gene3D" id="3.20.20.150">
    <property type="entry name" value="Divalent-metal-dependent TIM barrel enzymes"/>
    <property type="match status" value="1"/>
</dbReference>
<evidence type="ECO:0000259" key="1">
    <source>
        <dbReference type="Pfam" id="PF01261"/>
    </source>
</evidence>
<keyword evidence="3" id="KW-1185">Reference proteome</keyword>
<comment type="caution">
    <text evidence="2">The sequence shown here is derived from an EMBL/GenBank/DDBJ whole genome shotgun (WGS) entry which is preliminary data.</text>
</comment>
<proteinExistence type="predicted"/>